<comment type="caution">
    <text evidence="6">The sequence shown here is derived from an EMBL/GenBank/DDBJ whole genome shotgun (WGS) entry which is preliminary data.</text>
</comment>
<dbReference type="Pfam" id="PF08281">
    <property type="entry name" value="Sigma70_r4_2"/>
    <property type="match status" value="1"/>
</dbReference>
<dbReference type="RefSeq" id="WP_149098722.1">
    <property type="nucleotide sequence ID" value="NZ_BMMG01000003.1"/>
</dbReference>
<dbReference type="OrthoDB" id="9150024at2"/>
<dbReference type="Proteomes" id="UP000323866">
    <property type="component" value="Unassembled WGS sequence"/>
</dbReference>
<protein>
    <submittedName>
        <fullName evidence="6 7">RNA polymerase sigma factor</fullName>
    </submittedName>
</protein>
<dbReference type="PANTHER" id="PTHR43133:SF46">
    <property type="entry name" value="RNA POLYMERASE SIGMA-70 FACTOR ECF SUBFAMILY"/>
    <property type="match status" value="1"/>
</dbReference>
<keyword evidence="4" id="KW-0804">Transcription</keyword>
<dbReference type="EMBL" id="JBGOGF010000002">
    <property type="protein sequence ID" value="MFA1770717.1"/>
    <property type="molecule type" value="Genomic_DNA"/>
</dbReference>
<reference evidence="6 8" key="1">
    <citation type="submission" date="2019-07" db="EMBL/GenBank/DDBJ databases">
        <authorList>
            <person name="Qu J.-H."/>
        </authorList>
    </citation>
    <scope>NUCLEOTIDE SEQUENCE [LARGE SCALE GENOMIC DNA]</scope>
    <source>
        <strain evidence="6 8">MDT1-10-3</strain>
    </source>
</reference>
<dbReference type="Gene3D" id="1.10.10.10">
    <property type="entry name" value="Winged helix-like DNA-binding domain superfamily/Winged helix DNA-binding domain"/>
    <property type="match status" value="1"/>
</dbReference>
<reference evidence="7 9" key="3">
    <citation type="submission" date="2024-08" db="EMBL/GenBank/DDBJ databases">
        <authorList>
            <person name="Wei W."/>
        </authorList>
    </citation>
    <scope>NUCLEOTIDE SEQUENCE [LARGE SCALE GENOMIC DNA]</scope>
    <source>
        <strain evidence="7 9">XU2</strain>
    </source>
</reference>
<organism evidence="6 8">
    <name type="scientific">Rufibacter glacialis</name>
    <dbReference type="NCBI Taxonomy" id="1259555"/>
    <lineage>
        <taxon>Bacteria</taxon>
        <taxon>Pseudomonadati</taxon>
        <taxon>Bacteroidota</taxon>
        <taxon>Cytophagia</taxon>
        <taxon>Cytophagales</taxon>
        <taxon>Hymenobacteraceae</taxon>
        <taxon>Rufibacter</taxon>
    </lineage>
</organism>
<reference evidence="6 8" key="2">
    <citation type="submission" date="2019-09" db="EMBL/GenBank/DDBJ databases">
        <title>A bacterium isolated from glacier soil.</title>
        <authorList>
            <person name="Liu Q."/>
        </authorList>
    </citation>
    <scope>NUCLEOTIDE SEQUENCE [LARGE SCALE GENOMIC DNA]</scope>
    <source>
        <strain evidence="6 8">MDT1-10-3</strain>
    </source>
</reference>
<dbReference type="AlphaFoldDB" id="A0A5M8QIJ4"/>
<evidence type="ECO:0000256" key="1">
    <source>
        <dbReference type="ARBA" id="ARBA00010641"/>
    </source>
</evidence>
<dbReference type="InterPro" id="IPR013324">
    <property type="entry name" value="RNA_pol_sigma_r3/r4-like"/>
</dbReference>
<dbReference type="InterPro" id="IPR013325">
    <property type="entry name" value="RNA_pol_sigma_r2"/>
</dbReference>
<dbReference type="SUPFAM" id="SSF88946">
    <property type="entry name" value="Sigma2 domain of RNA polymerase sigma factors"/>
    <property type="match status" value="1"/>
</dbReference>
<dbReference type="SUPFAM" id="SSF88659">
    <property type="entry name" value="Sigma3 and sigma4 domains of RNA polymerase sigma factors"/>
    <property type="match status" value="1"/>
</dbReference>
<keyword evidence="9" id="KW-1185">Reference proteome</keyword>
<evidence type="ECO:0000313" key="7">
    <source>
        <dbReference type="EMBL" id="MFA1770717.1"/>
    </source>
</evidence>
<dbReference type="InterPro" id="IPR039425">
    <property type="entry name" value="RNA_pol_sigma-70-like"/>
</dbReference>
<dbReference type="Proteomes" id="UP001570846">
    <property type="component" value="Unassembled WGS sequence"/>
</dbReference>
<dbReference type="NCBIfam" id="TIGR02937">
    <property type="entry name" value="sigma70-ECF"/>
    <property type="match status" value="1"/>
</dbReference>
<dbReference type="GO" id="GO:0016987">
    <property type="term" value="F:sigma factor activity"/>
    <property type="evidence" value="ECO:0007669"/>
    <property type="project" value="UniProtKB-KW"/>
</dbReference>
<evidence type="ECO:0000256" key="3">
    <source>
        <dbReference type="ARBA" id="ARBA00023082"/>
    </source>
</evidence>
<evidence type="ECO:0000313" key="9">
    <source>
        <dbReference type="Proteomes" id="UP001570846"/>
    </source>
</evidence>
<dbReference type="EMBL" id="VKKZ01000020">
    <property type="protein sequence ID" value="KAA6434780.1"/>
    <property type="molecule type" value="Genomic_DNA"/>
</dbReference>
<dbReference type="Gene3D" id="1.10.1740.10">
    <property type="match status" value="1"/>
</dbReference>
<evidence type="ECO:0000259" key="5">
    <source>
        <dbReference type="Pfam" id="PF08281"/>
    </source>
</evidence>
<name>A0A5M8QIJ4_9BACT</name>
<keyword evidence="3" id="KW-0731">Sigma factor</keyword>
<sequence length="203" mass="23203">MQAISTNRTRLPNGLQLNVDDNEVWKRFQSGDEGAFATLYENYVQVIYQYGRKYSEDPTLLEDCIHGLFLDLWKRKGNLAQPTSIRFYLYASLKRRIHKEIQNRKEVPCENLGEIARGCGGSHESVENSMILAQAKLEQKASLKKGLLLLPVNQRKAVLLKFYKNLTFQEISGTMELSIDNAYKLVSRGLLGLKKNVKYLNGT</sequence>
<dbReference type="InterPro" id="IPR014284">
    <property type="entry name" value="RNA_pol_sigma-70_dom"/>
</dbReference>
<evidence type="ECO:0000256" key="4">
    <source>
        <dbReference type="ARBA" id="ARBA00023163"/>
    </source>
</evidence>
<keyword evidence="2" id="KW-0805">Transcription regulation</keyword>
<feature type="domain" description="RNA polymerase sigma factor 70 region 4 type 2" evidence="5">
    <location>
        <begin position="147"/>
        <end position="190"/>
    </location>
</feature>
<dbReference type="InterPro" id="IPR013249">
    <property type="entry name" value="RNA_pol_sigma70_r4_t2"/>
</dbReference>
<accession>A0A5M8QIJ4</accession>
<gene>
    <name evidence="7" type="ORF">ACD591_05395</name>
    <name evidence="6" type="ORF">FOE74_11450</name>
</gene>
<evidence type="ECO:0000256" key="2">
    <source>
        <dbReference type="ARBA" id="ARBA00023015"/>
    </source>
</evidence>
<dbReference type="GO" id="GO:0003677">
    <property type="term" value="F:DNA binding"/>
    <property type="evidence" value="ECO:0007669"/>
    <property type="project" value="InterPro"/>
</dbReference>
<evidence type="ECO:0000313" key="6">
    <source>
        <dbReference type="EMBL" id="KAA6434780.1"/>
    </source>
</evidence>
<dbReference type="InterPro" id="IPR036388">
    <property type="entry name" value="WH-like_DNA-bd_sf"/>
</dbReference>
<comment type="similarity">
    <text evidence="1">Belongs to the sigma-70 factor family. ECF subfamily.</text>
</comment>
<dbReference type="GO" id="GO:0006352">
    <property type="term" value="P:DNA-templated transcription initiation"/>
    <property type="evidence" value="ECO:0007669"/>
    <property type="project" value="InterPro"/>
</dbReference>
<proteinExistence type="inferred from homology"/>
<dbReference type="PANTHER" id="PTHR43133">
    <property type="entry name" value="RNA POLYMERASE ECF-TYPE SIGMA FACTO"/>
    <property type="match status" value="1"/>
</dbReference>
<evidence type="ECO:0000313" key="8">
    <source>
        <dbReference type="Proteomes" id="UP000323866"/>
    </source>
</evidence>